<evidence type="ECO:0000313" key="1">
    <source>
        <dbReference type="EMBL" id="KAH7092343.1"/>
    </source>
</evidence>
<organism evidence="1 2">
    <name type="scientific">Paraphoma chrysanthemicola</name>
    <dbReference type="NCBI Taxonomy" id="798071"/>
    <lineage>
        <taxon>Eukaryota</taxon>
        <taxon>Fungi</taxon>
        <taxon>Dikarya</taxon>
        <taxon>Ascomycota</taxon>
        <taxon>Pezizomycotina</taxon>
        <taxon>Dothideomycetes</taxon>
        <taxon>Pleosporomycetidae</taxon>
        <taxon>Pleosporales</taxon>
        <taxon>Pleosporineae</taxon>
        <taxon>Phaeosphaeriaceae</taxon>
        <taxon>Paraphoma</taxon>
    </lineage>
</organism>
<gene>
    <name evidence="1" type="ORF">FB567DRAFT_614246</name>
</gene>
<dbReference type="OrthoDB" id="3738089at2759"/>
<name>A0A8K0W2N0_9PLEO</name>
<dbReference type="Proteomes" id="UP000813461">
    <property type="component" value="Unassembled WGS sequence"/>
</dbReference>
<reference evidence="1" key="1">
    <citation type="journal article" date="2021" name="Nat. Commun.">
        <title>Genetic determinants of endophytism in the Arabidopsis root mycobiome.</title>
        <authorList>
            <person name="Mesny F."/>
            <person name="Miyauchi S."/>
            <person name="Thiergart T."/>
            <person name="Pickel B."/>
            <person name="Atanasova L."/>
            <person name="Karlsson M."/>
            <person name="Huettel B."/>
            <person name="Barry K.W."/>
            <person name="Haridas S."/>
            <person name="Chen C."/>
            <person name="Bauer D."/>
            <person name="Andreopoulos W."/>
            <person name="Pangilinan J."/>
            <person name="LaButti K."/>
            <person name="Riley R."/>
            <person name="Lipzen A."/>
            <person name="Clum A."/>
            <person name="Drula E."/>
            <person name="Henrissat B."/>
            <person name="Kohler A."/>
            <person name="Grigoriev I.V."/>
            <person name="Martin F.M."/>
            <person name="Hacquard S."/>
        </authorList>
    </citation>
    <scope>NUCLEOTIDE SEQUENCE</scope>
    <source>
        <strain evidence="1">MPI-SDFR-AT-0120</strain>
    </source>
</reference>
<protein>
    <submittedName>
        <fullName evidence="1">Uncharacterized protein</fullName>
    </submittedName>
</protein>
<dbReference type="EMBL" id="JAGMVJ010000003">
    <property type="protein sequence ID" value="KAH7092343.1"/>
    <property type="molecule type" value="Genomic_DNA"/>
</dbReference>
<keyword evidence="2" id="KW-1185">Reference proteome</keyword>
<dbReference type="AlphaFoldDB" id="A0A8K0W2N0"/>
<sequence length="260" mass="29107">MPSTSINNNTTIVFRVPSTTNNSLSGISCKEYRIPASRLSPTFREQYRSPGVSGPSITITLDENTTEHYDIYDFYLNKDTVRSTSEIETYRKKSIAHTLGESIPYFKKSTEMTITPEEARIDYHNLLACYTLGATLHDHRFQDAVASKLVTTLRARGTHQTQLIRLLDANTIKAIIEQYGTQSPLFLLLVAAYARFASVNDIGTLAFSSVSGSFKSHVLKEMAGLRAKQHIDGVGAPDFVVSECRFHGHDFYAPCSLRRR</sequence>
<proteinExistence type="predicted"/>
<accession>A0A8K0W2N0</accession>
<evidence type="ECO:0000313" key="2">
    <source>
        <dbReference type="Proteomes" id="UP000813461"/>
    </source>
</evidence>
<comment type="caution">
    <text evidence="1">The sequence shown here is derived from an EMBL/GenBank/DDBJ whole genome shotgun (WGS) entry which is preliminary data.</text>
</comment>